<dbReference type="GO" id="GO:0016020">
    <property type="term" value="C:membrane"/>
    <property type="evidence" value="ECO:0007669"/>
    <property type="project" value="UniProtKB-SubCell"/>
</dbReference>
<dbReference type="PANTHER" id="PTHR22829:SF5">
    <property type="entry name" value="INTEGRAL MEMBRANE PROTEIN GPR155"/>
    <property type="match status" value="1"/>
</dbReference>
<feature type="transmembrane region" description="Helical" evidence="6">
    <location>
        <begin position="476"/>
        <end position="497"/>
    </location>
</feature>
<feature type="transmembrane region" description="Helical" evidence="6">
    <location>
        <begin position="72"/>
        <end position="96"/>
    </location>
</feature>
<evidence type="ECO:0000256" key="5">
    <source>
        <dbReference type="SAM" id="MobiDB-lite"/>
    </source>
</evidence>
<dbReference type="Pfam" id="PF03547">
    <property type="entry name" value="Mem_trans"/>
    <property type="match status" value="1"/>
</dbReference>
<evidence type="ECO:0000259" key="7">
    <source>
        <dbReference type="Pfam" id="PF11470"/>
    </source>
</evidence>
<dbReference type="InterPro" id="IPR004776">
    <property type="entry name" value="Mem_transp_PIN-like"/>
</dbReference>
<feature type="compositionally biased region" description="Basic and acidic residues" evidence="5">
    <location>
        <begin position="937"/>
        <end position="951"/>
    </location>
</feature>
<feature type="compositionally biased region" description="Basic and acidic residues" evidence="5">
    <location>
        <begin position="1005"/>
        <end position="1014"/>
    </location>
</feature>
<feature type="transmembrane region" description="Helical" evidence="6">
    <location>
        <begin position="225"/>
        <end position="247"/>
    </location>
</feature>
<name>A0A9Q0M525_BLOTA</name>
<dbReference type="PANTHER" id="PTHR22829">
    <property type="entry name" value="DEP DOMAIN PROTEIN"/>
    <property type="match status" value="1"/>
</dbReference>
<feature type="transmembrane region" description="Helical" evidence="6">
    <location>
        <begin position="398"/>
        <end position="418"/>
    </location>
</feature>
<feature type="transmembrane region" description="Helical" evidence="6">
    <location>
        <begin position="517"/>
        <end position="540"/>
    </location>
</feature>
<evidence type="ECO:0000256" key="3">
    <source>
        <dbReference type="ARBA" id="ARBA00022989"/>
    </source>
</evidence>
<feature type="region of interest" description="Disordered" evidence="5">
    <location>
        <begin position="937"/>
        <end position="991"/>
    </location>
</feature>
<organism evidence="8 9">
    <name type="scientific">Blomia tropicalis</name>
    <name type="common">Mite</name>
    <dbReference type="NCBI Taxonomy" id="40697"/>
    <lineage>
        <taxon>Eukaryota</taxon>
        <taxon>Metazoa</taxon>
        <taxon>Ecdysozoa</taxon>
        <taxon>Arthropoda</taxon>
        <taxon>Chelicerata</taxon>
        <taxon>Arachnida</taxon>
        <taxon>Acari</taxon>
        <taxon>Acariformes</taxon>
        <taxon>Sarcoptiformes</taxon>
        <taxon>Astigmata</taxon>
        <taxon>Glycyphagoidea</taxon>
        <taxon>Echimyopodidae</taxon>
        <taxon>Blomia</taxon>
    </lineage>
</organism>
<evidence type="ECO:0000256" key="1">
    <source>
        <dbReference type="ARBA" id="ARBA00004141"/>
    </source>
</evidence>
<evidence type="ECO:0000256" key="6">
    <source>
        <dbReference type="SAM" id="Phobius"/>
    </source>
</evidence>
<feature type="transmembrane region" description="Helical" evidence="6">
    <location>
        <begin position="140"/>
        <end position="162"/>
    </location>
</feature>
<dbReference type="Pfam" id="PF11470">
    <property type="entry name" value="TUG-UBL1"/>
    <property type="match status" value="1"/>
</dbReference>
<feature type="transmembrane region" description="Helical" evidence="6">
    <location>
        <begin position="259"/>
        <end position="281"/>
    </location>
</feature>
<feature type="transmembrane region" description="Helical" evidence="6">
    <location>
        <begin position="368"/>
        <end position="386"/>
    </location>
</feature>
<dbReference type="EMBL" id="JAPWDV010000002">
    <property type="protein sequence ID" value="KAJ6219157.1"/>
    <property type="molecule type" value="Genomic_DNA"/>
</dbReference>
<feature type="transmembrane region" description="Helical" evidence="6">
    <location>
        <begin position="190"/>
        <end position="213"/>
    </location>
</feature>
<dbReference type="GO" id="GO:0055085">
    <property type="term" value="P:transmembrane transport"/>
    <property type="evidence" value="ECO:0007669"/>
    <property type="project" value="InterPro"/>
</dbReference>
<evidence type="ECO:0000313" key="9">
    <source>
        <dbReference type="Proteomes" id="UP001142055"/>
    </source>
</evidence>
<dbReference type="Gene3D" id="3.10.20.90">
    <property type="entry name" value="Phosphatidylinositol 3-kinase Catalytic Subunit, Chain A, domain 1"/>
    <property type="match status" value="1"/>
</dbReference>
<dbReference type="Proteomes" id="UP001142055">
    <property type="component" value="Chromosome 2"/>
</dbReference>
<feature type="transmembrane region" description="Helical" evidence="6">
    <location>
        <begin position="438"/>
        <end position="464"/>
    </location>
</feature>
<comment type="caution">
    <text evidence="8">The sequence shown here is derived from an EMBL/GenBank/DDBJ whole genome shotgun (WGS) entry which is preliminary data.</text>
</comment>
<evidence type="ECO:0000256" key="2">
    <source>
        <dbReference type="ARBA" id="ARBA00022692"/>
    </source>
</evidence>
<accession>A0A9Q0M525</accession>
<protein>
    <recommendedName>
        <fullName evidence="7">TUG ubiquitin-like domain-containing protein</fullName>
    </recommendedName>
</protein>
<evidence type="ECO:0000256" key="4">
    <source>
        <dbReference type="ARBA" id="ARBA00023136"/>
    </source>
</evidence>
<feature type="region of interest" description="Disordered" evidence="5">
    <location>
        <begin position="1005"/>
        <end position="1027"/>
    </location>
</feature>
<sequence length="1217" mass="139390">MLSTELIGITDLVAVNLQCFGFIFLGYLSRRSNLIGPEEVKGLNIFVSYFALPAMIFQSLATLPLSNIDYNFVGSILISKSIIFIIVLLFTFQLSYKSCTKYFNIRRSSMFAMFCTQSNDFALGYPLLQSLYGTSKSSLANYLYILAPIQLLILNPIALLLIEVGKNLESPDTRTEHTTRLRRFSNILQIIFQKIFINPIILATFFGILINLLNHQSLPQVVLPFFTVLSQSFSSVALFLLGLNIYGNFKLLNNFSQPLLVTLVLTSIKIFFMPLLNRFLVQHVTIFSNEGQNSTFSEFSFLYGTFPAAPTVYIFSNLYDIETIIISTGLVISTLFSAPLMFVSANMIRLSSTIDYKQLNADLIDTMFYISIASIVGTVLLIFSFFNRYRLRSLTHRYTFKILLSHILVIIGAFLFKFESTKQPQPLSWENKIAIIQYILFHVGLFSLKIWTCFLSFTLVLLYARSLCYTVQILTRFLYTGIFILICYLVMLGVTFMTTIDQTSSSAIDLYYGTNKIHLSISIFSSCFTLISLSISLVFFHRYKNSSQYEIITGTNSSSGLSENENDSNNPIASTSVEIVHDPSPLVEVEDLFLALPRNRLKEEFKDRCGETCHSSCSARKVCTDRFENYKSNIESAIEAVDMSHLFQDDQSLHKDFHQVYHHLYLLLFLALSIIVHLVVEICHLVEDEPTGIYIEIEFLDILLTFSQGFIIFVIFGFDIDHIVQKLSKIFHLSLRLNQIYLPPIRSLNPDTIILCEQFRKFHLKSCKDDVTFTLENDVLEKICTHQELDSNNYVLRRNNRPVDPSLTLRLASIPLNSELNLVYDANKNVTQPVNISVQYEDRQRRTGQFDPNKTLWDIIATLFQSDCPEVTNDDIVLSINFMNRQFEGKDTLMKTTLKLMGILNGRVALRMNSRDKETKVTQKFVENIIFKKTKPVQEPEVQCKEPETKVEAPVSSAKQETLKTDPEPSCSNEEHRKAEPADFQTKNNNLVQKNSILDHLKDLKQSKSDHKPIDQSAPSPKEKGVEPKLEVIYLDGSNEEILYSIDDCPNFVEENLSDDFFELNPGDLRHLLTQLRRQQKAGENENLEVRKTREERERKEREKFDQTIIRIIFPYDRLALQVIFKPNDTIEMVTNLVRRYINVDNFYLFTAPPKTILSNNLKLVDLNMVPSGSIYCGSATTGICLVQEQFKTKINSFLAASQLASRQIKAMYQKLK</sequence>
<dbReference type="InterPro" id="IPR021569">
    <property type="entry name" value="TUG-UBL1"/>
</dbReference>
<keyword evidence="2 6" id="KW-0812">Transmembrane</keyword>
<feature type="transmembrane region" description="Helical" evidence="6">
    <location>
        <begin position="664"/>
        <end position="687"/>
    </location>
</feature>
<dbReference type="InterPro" id="IPR051832">
    <property type="entry name" value="mTOR-Rac_regulators"/>
</dbReference>
<feature type="domain" description="TUG ubiquitin-like" evidence="7">
    <location>
        <begin position="777"/>
        <end position="822"/>
    </location>
</feature>
<keyword evidence="3 6" id="KW-1133">Transmembrane helix</keyword>
<dbReference type="GO" id="GO:0030514">
    <property type="term" value="P:negative regulation of BMP signaling pathway"/>
    <property type="evidence" value="ECO:0007669"/>
    <property type="project" value="TreeGrafter"/>
</dbReference>
<feature type="transmembrane region" description="Helical" evidence="6">
    <location>
        <begin position="108"/>
        <end position="128"/>
    </location>
</feature>
<dbReference type="AlphaFoldDB" id="A0A9Q0M525"/>
<evidence type="ECO:0000313" key="8">
    <source>
        <dbReference type="EMBL" id="KAJ6219157.1"/>
    </source>
</evidence>
<feature type="transmembrane region" description="Helical" evidence="6">
    <location>
        <begin position="6"/>
        <end position="28"/>
    </location>
</feature>
<proteinExistence type="predicted"/>
<dbReference type="SUPFAM" id="SSF54236">
    <property type="entry name" value="Ubiquitin-like"/>
    <property type="match status" value="2"/>
</dbReference>
<reference evidence="8" key="1">
    <citation type="submission" date="2022-12" db="EMBL/GenBank/DDBJ databases">
        <title>Genome assemblies of Blomia tropicalis.</title>
        <authorList>
            <person name="Cui Y."/>
        </authorList>
    </citation>
    <scope>NUCLEOTIDE SEQUENCE</scope>
    <source>
        <tissue evidence="8">Adult mites</tissue>
    </source>
</reference>
<feature type="transmembrane region" description="Helical" evidence="6">
    <location>
        <begin position="326"/>
        <end position="348"/>
    </location>
</feature>
<dbReference type="InterPro" id="IPR029071">
    <property type="entry name" value="Ubiquitin-like_domsf"/>
</dbReference>
<dbReference type="OMA" id="QCFSSFQ"/>
<keyword evidence="9" id="KW-1185">Reference proteome</keyword>
<gene>
    <name evidence="8" type="ORF">RDWZM_004969</name>
</gene>
<comment type="subcellular location">
    <subcellularLocation>
        <location evidence="1">Membrane</location>
        <topology evidence="1">Multi-pass membrane protein</topology>
    </subcellularLocation>
</comment>
<feature type="transmembrane region" description="Helical" evidence="6">
    <location>
        <begin position="301"/>
        <end position="319"/>
    </location>
</feature>
<feature type="compositionally biased region" description="Basic and acidic residues" evidence="5">
    <location>
        <begin position="961"/>
        <end position="981"/>
    </location>
</feature>
<feature type="transmembrane region" description="Helical" evidence="6">
    <location>
        <begin position="40"/>
        <end position="60"/>
    </location>
</feature>
<keyword evidence="4 6" id="KW-0472">Membrane</keyword>